<dbReference type="PANTHER" id="PTHR30006">
    <property type="entry name" value="THIAMINE-BINDING PERIPLASMIC PROTEIN-RELATED"/>
    <property type="match status" value="1"/>
</dbReference>
<evidence type="ECO:0000256" key="1">
    <source>
        <dbReference type="ARBA" id="ARBA00022729"/>
    </source>
</evidence>
<dbReference type="PANTHER" id="PTHR30006:SF24">
    <property type="entry name" value="SLL0237 PROTEIN"/>
    <property type="match status" value="1"/>
</dbReference>
<dbReference type="CDD" id="cd13518">
    <property type="entry name" value="PBP2_Fe3_thiamine_like"/>
    <property type="match status" value="1"/>
</dbReference>
<evidence type="ECO:0000313" key="3">
    <source>
        <dbReference type="Proteomes" id="UP000178486"/>
    </source>
</evidence>
<dbReference type="Pfam" id="PF01547">
    <property type="entry name" value="SBP_bac_1"/>
    <property type="match status" value="1"/>
</dbReference>
<gene>
    <name evidence="2" type="ORF">A3B56_00020</name>
</gene>
<dbReference type="InterPro" id="IPR006059">
    <property type="entry name" value="SBP"/>
</dbReference>
<reference evidence="2 3" key="1">
    <citation type="journal article" date="2016" name="Nat. Commun.">
        <title>Thousands of microbial genomes shed light on interconnected biogeochemical processes in an aquifer system.</title>
        <authorList>
            <person name="Anantharaman K."/>
            <person name="Brown C.T."/>
            <person name="Hug L.A."/>
            <person name="Sharon I."/>
            <person name="Castelle C.J."/>
            <person name="Probst A.J."/>
            <person name="Thomas B.C."/>
            <person name="Singh A."/>
            <person name="Wilkins M.J."/>
            <person name="Karaoz U."/>
            <person name="Brodie E.L."/>
            <person name="Williams K.H."/>
            <person name="Hubbard S.S."/>
            <person name="Banfield J.F."/>
        </authorList>
    </citation>
    <scope>NUCLEOTIDE SEQUENCE [LARGE SCALE GENOMIC DNA]</scope>
</reference>
<sequence>MNKSTVFVTLAVIFLVASYFISRTVRENRTVVIYVSHDQDYSQPVLDAFEKETGITVKAVYDTEASKTVGLTNRLIAEKGNPQADVFWNNEVTRTIQLKREGVLEPYIPQRSNRIDPIHKDAEGYWTGFAARARVLVVNKNLVAEPNVSQSLESLTNIQFKNKVTIADPRFGTTGPHLAALYTIWGEEKFTTYLQHMKNNGIYIAQSNGNTRDMVVSGEMMVGFTDTDDANDAISEGKPVRMIYPDQDEGAIGTLIIPNTIMLIAGTKHKTEAMQLIDYIISPETESKLAHGKSAQMPLLSDVDVPDNVPAIETIRAMAVSWEDVYTNLPKVLDIAESVLLQ</sequence>
<keyword evidence="1" id="KW-0732">Signal</keyword>
<dbReference type="SUPFAM" id="SSF53850">
    <property type="entry name" value="Periplasmic binding protein-like II"/>
    <property type="match status" value="1"/>
</dbReference>
<accession>A0A1F7JFN5</accession>
<dbReference type="Gene3D" id="3.40.190.10">
    <property type="entry name" value="Periplasmic binding protein-like II"/>
    <property type="match status" value="2"/>
</dbReference>
<evidence type="ECO:0000313" key="2">
    <source>
        <dbReference type="EMBL" id="OGK54437.1"/>
    </source>
</evidence>
<dbReference type="AlphaFoldDB" id="A0A1F7JFN5"/>
<protein>
    <recommendedName>
        <fullName evidence="4">Iron ABC transporter substrate-binding protein</fullName>
    </recommendedName>
</protein>
<name>A0A1F7JFN5_9BACT</name>
<proteinExistence type="predicted"/>
<comment type="caution">
    <text evidence="2">The sequence shown here is derived from an EMBL/GenBank/DDBJ whole genome shotgun (WGS) entry which is preliminary data.</text>
</comment>
<organism evidence="2 3">
    <name type="scientific">Candidatus Roizmanbacteria bacterium RIFCSPLOWO2_01_FULL_45_11</name>
    <dbReference type="NCBI Taxonomy" id="1802070"/>
    <lineage>
        <taxon>Bacteria</taxon>
        <taxon>Candidatus Roizmaniibacteriota</taxon>
    </lineage>
</organism>
<dbReference type="EMBL" id="MGAU01000032">
    <property type="protein sequence ID" value="OGK54437.1"/>
    <property type="molecule type" value="Genomic_DNA"/>
</dbReference>
<evidence type="ECO:0008006" key="4">
    <source>
        <dbReference type="Google" id="ProtNLM"/>
    </source>
</evidence>
<dbReference type="Proteomes" id="UP000178486">
    <property type="component" value="Unassembled WGS sequence"/>
</dbReference>
<dbReference type="InterPro" id="IPR026045">
    <property type="entry name" value="Ferric-bd"/>
</dbReference>
<dbReference type="PIRSF" id="PIRSF002825">
    <property type="entry name" value="CfbpA"/>
    <property type="match status" value="1"/>
</dbReference>